<proteinExistence type="predicted"/>
<keyword evidence="2" id="KW-0378">Hydrolase</keyword>
<dbReference type="EMBL" id="JBHUON010000006">
    <property type="protein sequence ID" value="MFD2864504.1"/>
    <property type="molecule type" value="Genomic_DNA"/>
</dbReference>
<accession>A0ABW5XLA2</accession>
<dbReference type="GO" id="GO:0006508">
    <property type="term" value="P:proteolysis"/>
    <property type="evidence" value="ECO:0007669"/>
    <property type="project" value="UniProtKB-KW"/>
</dbReference>
<dbReference type="Gene3D" id="2.60.40.2970">
    <property type="match status" value="1"/>
</dbReference>
<reference evidence="3" key="1">
    <citation type="journal article" date="2019" name="Int. J. Syst. Evol. Microbiol.">
        <title>The Global Catalogue of Microorganisms (GCM) 10K type strain sequencing project: providing services to taxonomists for standard genome sequencing and annotation.</title>
        <authorList>
            <consortium name="The Broad Institute Genomics Platform"/>
            <consortium name="The Broad Institute Genome Sequencing Center for Infectious Disease"/>
            <person name="Wu L."/>
            <person name="Ma J."/>
        </authorList>
    </citation>
    <scope>NUCLEOTIDE SEQUENCE [LARGE SCALE GENOMIC DNA]</scope>
    <source>
        <strain evidence="3">KCTC 52232</strain>
    </source>
</reference>
<feature type="signal peptide" evidence="1">
    <location>
        <begin position="1"/>
        <end position="23"/>
    </location>
</feature>
<keyword evidence="1" id="KW-0732">Signal</keyword>
<comment type="caution">
    <text evidence="2">The sequence shown here is derived from an EMBL/GenBank/DDBJ whole genome shotgun (WGS) entry which is preliminary data.</text>
</comment>
<keyword evidence="2" id="KW-0645">Protease</keyword>
<name>A0ABW5XLA2_9SPHI</name>
<dbReference type="PROSITE" id="PS51257">
    <property type="entry name" value="PROKAR_LIPOPROTEIN"/>
    <property type="match status" value="1"/>
</dbReference>
<organism evidence="2 3">
    <name type="scientific">Mucilaginibacter antarcticus</name>
    <dbReference type="NCBI Taxonomy" id="1855725"/>
    <lineage>
        <taxon>Bacteria</taxon>
        <taxon>Pseudomonadati</taxon>
        <taxon>Bacteroidota</taxon>
        <taxon>Sphingobacteriia</taxon>
        <taxon>Sphingobacteriales</taxon>
        <taxon>Sphingobacteriaceae</taxon>
        <taxon>Mucilaginibacter</taxon>
    </lineage>
</organism>
<dbReference type="Proteomes" id="UP001597601">
    <property type="component" value="Unassembled WGS sequence"/>
</dbReference>
<evidence type="ECO:0000256" key="1">
    <source>
        <dbReference type="SAM" id="SignalP"/>
    </source>
</evidence>
<evidence type="ECO:0000313" key="2">
    <source>
        <dbReference type="EMBL" id="MFD2864504.1"/>
    </source>
</evidence>
<dbReference type="RefSeq" id="WP_377125093.1">
    <property type="nucleotide sequence ID" value="NZ_JBHUON010000006.1"/>
</dbReference>
<keyword evidence="3" id="KW-1185">Reference proteome</keyword>
<gene>
    <name evidence="2" type="ORF">ACFSYC_07355</name>
</gene>
<dbReference type="GO" id="GO:0008233">
    <property type="term" value="F:peptidase activity"/>
    <property type="evidence" value="ECO:0007669"/>
    <property type="project" value="UniProtKB-KW"/>
</dbReference>
<sequence>MKRTTNFLLILLTSIMASCGAHPESAQENGQVDKPLAKKEFYGKMTIKDTIKIGQPVQLEFKLYNGTDTTAKFLKWQTPFEPLLSKYLDIKDEQGNEVPYIGAMAKRIMPPPADAYLKVSPKDSLSAKVDILKGYALEKTGKYTVTFSSSEMSGITVGSPVTFNYVSR</sequence>
<protein>
    <submittedName>
        <fullName evidence="2">Protease</fullName>
    </submittedName>
</protein>
<evidence type="ECO:0000313" key="3">
    <source>
        <dbReference type="Proteomes" id="UP001597601"/>
    </source>
</evidence>
<feature type="chain" id="PRO_5047070216" evidence="1">
    <location>
        <begin position="24"/>
        <end position="168"/>
    </location>
</feature>